<evidence type="ECO:0000256" key="2">
    <source>
        <dbReference type="ARBA" id="ARBA00008847"/>
    </source>
</evidence>
<dbReference type="PANTHER" id="PTHR43375:SF1">
    <property type="entry name" value="OROTIDINE 5'-PHOSPHATE DECARBOXYLASE"/>
    <property type="match status" value="1"/>
</dbReference>
<dbReference type="GO" id="GO:0006207">
    <property type="term" value="P:'de novo' pyrimidine nucleobase biosynthetic process"/>
    <property type="evidence" value="ECO:0007669"/>
    <property type="project" value="InterPro"/>
</dbReference>
<accession>A0A0F9CT72</accession>
<dbReference type="AlphaFoldDB" id="A0A0F9CT72"/>
<evidence type="ECO:0000256" key="8">
    <source>
        <dbReference type="ARBA" id="ARBA00033428"/>
    </source>
</evidence>
<dbReference type="SMART" id="SM00934">
    <property type="entry name" value="OMPdecase"/>
    <property type="match status" value="1"/>
</dbReference>
<keyword evidence="5" id="KW-0210">Decarboxylase</keyword>
<evidence type="ECO:0000256" key="9">
    <source>
        <dbReference type="ARBA" id="ARBA00049157"/>
    </source>
</evidence>
<dbReference type="InterPro" id="IPR001754">
    <property type="entry name" value="OMPdeCOase_dom"/>
</dbReference>
<dbReference type="CDD" id="cd04725">
    <property type="entry name" value="OMP_decarboxylase_like"/>
    <property type="match status" value="1"/>
</dbReference>
<proteinExistence type="inferred from homology"/>
<name>A0A0F9CT72_9ZZZZ</name>
<comment type="similarity">
    <text evidence="2">Belongs to the OMP decarboxylase family. Type 2 subfamily.</text>
</comment>
<dbReference type="PANTHER" id="PTHR43375">
    <property type="entry name" value="OROTIDINE 5'-PHOSPHATE DECARBOXYLASE"/>
    <property type="match status" value="1"/>
</dbReference>
<dbReference type="SUPFAM" id="SSF51366">
    <property type="entry name" value="Ribulose-phoshate binding barrel"/>
    <property type="match status" value="1"/>
</dbReference>
<keyword evidence="6" id="KW-0665">Pyrimidine biosynthesis</keyword>
<comment type="catalytic activity">
    <reaction evidence="9">
        <text>orotidine 5'-phosphate + H(+) = UMP + CO2</text>
        <dbReference type="Rhea" id="RHEA:11596"/>
        <dbReference type="ChEBI" id="CHEBI:15378"/>
        <dbReference type="ChEBI" id="CHEBI:16526"/>
        <dbReference type="ChEBI" id="CHEBI:57538"/>
        <dbReference type="ChEBI" id="CHEBI:57865"/>
        <dbReference type="EC" id="4.1.1.23"/>
    </reaction>
</comment>
<gene>
    <name evidence="11" type="ORF">LCGC14_2571740</name>
</gene>
<feature type="domain" description="Orotidine 5'-phosphate decarboxylase" evidence="10">
    <location>
        <begin position="17"/>
        <end position="283"/>
    </location>
</feature>
<protein>
    <recommendedName>
        <fullName evidence="4">Orotidine 5'-phosphate decarboxylase</fullName>
        <ecNumber evidence="3">4.1.1.23</ecNumber>
    </recommendedName>
    <alternativeName>
        <fullName evidence="8">OMP decarboxylase</fullName>
    </alternativeName>
</protein>
<evidence type="ECO:0000256" key="1">
    <source>
        <dbReference type="ARBA" id="ARBA00004861"/>
    </source>
</evidence>
<sequence length="307" mass="34715">MLFVEKLIQLIKEKKSVVCMGLDPRLEQEGQIPEFLIKELQHPDKIILEFNKQLIENTHDLIPIIKPQIAFYEKYEALDALKETIKFAHKNDLLVILDAKRNDIGSTSEAYAYSVFKNYMSDACTINAYLGIDGVKPFLDYKEKGIFILVKTSNPSSSDFQNLFSTKLPSVPDEEIEYLSNKMILKRNYIGMAELVREWALDLPKFSNFSNLGAVVGATYPKELKTIRNIVKNSFILIPGYGVQGAKAKDIKNGFTDKGLGGIVNSSRGIIYAYHTDKKSSQTNFSKAAREVIMKMNKNINKEIGLI</sequence>
<comment type="pathway">
    <text evidence="1">Pyrimidine metabolism; UMP biosynthesis via de novo pathway; UMP from orotate: step 2/2.</text>
</comment>
<evidence type="ECO:0000256" key="5">
    <source>
        <dbReference type="ARBA" id="ARBA00022793"/>
    </source>
</evidence>
<dbReference type="NCBIfam" id="TIGR02127">
    <property type="entry name" value="pyrF_sub2"/>
    <property type="match status" value="1"/>
</dbReference>
<dbReference type="EMBL" id="LAZR01042713">
    <property type="protein sequence ID" value="KKL08851.1"/>
    <property type="molecule type" value="Genomic_DNA"/>
</dbReference>
<evidence type="ECO:0000259" key="10">
    <source>
        <dbReference type="SMART" id="SM00934"/>
    </source>
</evidence>
<evidence type="ECO:0000256" key="4">
    <source>
        <dbReference type="ARBA" id="ARBA00021923"/>
    </source>
</evidence>
<dbReference type="HAMAP" id="MF_01215">
    <property type="entry name" value="OMPdecase_type2"/>
    <property type="match status" value="1"/>
</dbReference>
<evidence type="ECO:0000313" key="11">
    <source>
        <dbReference type="EMBL" id="KKL08851.1"/>
    </source>
</evidence>
<dbReference type="InterPro" id="IPR011060">
    <property type="entry name" value="RibuloseP-bd_barrel"/>
</dbReference>
<dbReference type="GO" id="GO:0004590">
    <property type="term" value="F:orotidine-5'-phosphate decarboxylase activity"/>
    <property type="evidence" value="ECO:0007669"/>
    <property type="project" value="UniProtKB-EC"/>
</dbReference>
<dbReference type="EC" id="4.1.1.23" evidence="3"/>
<dbReference type="InterPro" id="IPR013785">
    <property type="entry name" value="Aldolase_TIM"/>
</dbReference>
<dbReference type="Gene3D" id="3.20.20.70">
    <property type="entry name" value="Aldolase class I"/>
    <property type="match status" value="1"/>
</dbReference>
<organism evidence="11">
    <name type="scientific">marine sediment metagenome</name>
    <dbReference type="NCBI Taxonomy" id="412755"/>
    <lineage>
        <taxon>unclassified sequences</taxon>
        <taxon>metagenomes</taxon>
        <taxon>ecological metagenomes</taxon>
    </lineage>
</organism>
<evidence type="ECO:0000256" key="3">
    <source>
        <dbReference type="ARBA" id="ARBA00012321"/>
    </source>
</evidence>
<evidence type="ECO:0000256" key="6">
    <source>
        <dbReference type="ARBA" id="ARBA00022975"/>
    </source>
</evidence>
<dbReference type="UniPathway" id="UPA00070">
    <property type="reaction ID" value="UER00120"/>
</dbReference>
<evidence type="ECO:0000256" key="7">
    <source>
        <dbReference type="ARBA" id="ARBA00023239"/>
    </source>
</evidence>
<dbReference type="GO" id="GO:0044205">
    <property type="term" value="P:'de novo' UMP biosynthetic process"/>
    <property type="evidence" value="ECO:0007669"/>
    <property type="project" value="UniProtKB-UniPathway"/>
</dbReference>
<dbReference type="InterPro" id="IPR011995">
    <property type="entry name" value="OMPdecase_type-2"/>
</dbReference>
<dbReference type="Pfam" id="PF00215">
    <property type="entry name" value="OMPdecase"/>
    <property type="match status" value="1"/>
</dbReference>
<keyword evidence="7" id="KW-0456">Lyase</keyword>
<comment type="caution">
    <text evidence="11">The sequence shown here is derived from an EMBL/GenBank/DDBJ whole genome shotgun (WGS) entry which is preliminary data.</text>
</comment>
<reference evidence="11" key="1">
    <citation type="journal article" date="2015" name="Nature">
        <title>Complex archaea that bridge the gap between prokaryotes and eukaryotes.</title>
        <authorList>
            <person name="Spang A."/>
            <person name="Saw J.H."/>
            <person name="Jorgensen S.L."/>
            <person name="Zaremba-Niedzwiedzka K."/>
            <person name="Martijn J."/>
            <person name="Lind A.E."/>
            <person name="van Eijk R."/>
            <person name="Schleper C."/>
            <person name="Guy L."/>
            <person name="Ettema T.J."/>
        </authorList>
    </citation>
    <scope>NUCLEOTIDE SEQUENCE</scope>
</reference>